<accession>A0AAW0W2B8</accession>
<dbReference type="InterPro" id="IPR003126">
    <property type="entry name" value="Znf_UBR"/>
</dbReference>
<dbReference type="PROSITE" id="PS51157">
    <property type="entry name" value="ZF_UBR"/>
    <property type="match status" value="1"/>
</dbReference>
<dbReference type="InterPro" id="IPR047509">
    <property type="entry name" value="UBR4-like_UBR-box"/>
</dbReference>
<dbReference type="InterPro" id="IPR036322">
    <property type="entry name" value="WD40_repeat_dom_sf"/>
</dbReference>
<sequence length="2281" mass="244935">AATSSGVEWGQLVKPILAASYGSLNKQDIPELAKAILKSKEDILHHDEQYEPFYASFCVLAADYLASNSHQVSVGGVSQAVSAAKVLLQFLACHVGAPPTAITTPVSHSSTSVSTSTTTSTNENGSSTPAVAVPTAVTSPVAKSTVTTSSTVPPSTTASSTVTSTTTVTTTTTSAAAVTPVTETSGEKERMVCVHDKHLLAGIKALCRGSGALHRADQTSLTAAMKAAKLPPHIKTVAPGTPPPAGEKESSSSKEVRRGRSDPSAVILEQLVSPLHDLGGSRPRPPHSSTPPATSDKDTDGPLISVSDSGLDMRNLFAGQCVSALQSLGGGEQLIDVCLKLPTIIKFTQRYKDLLEGKGHGFPTNISEALVVKAGLNTVVVELSTVWRVMSLPLLEPLNSIRLQKLSTIAMAALLAALTVSCATAIIAVASQGTSSSKTPPPPREDDLDTAAPAIAEKALDLFNVILNAVRSSTRAGGHHVQNLQLMGSWLIMTGLHQLMLVVSSAAAMQDKKDDKGRSPSKKDSASARINLTKVQQGFGVVCVALASQGVTLMTGLLEDVKVEGWTPPRPPEPARLDPLEAYTATERLCRLFSAVPLNQLLFYLATISYRKACSLKRTHRAMGEGDTFSISDSTTYYEDDFSEGSLGEEDCGDNPVLGPATDDDSVIIGAWFEEPTTPGEGGDDPVSGGGQGNSDSSSSPDDSQAKTPHRHNSEVTTIVPEKGEPHGFISLASHIFLLMNSYLVESECAYVQQYVRAGLAETHMVVLAAIIRDLDRETARSDSGSLTGYLGPVLGSLYDEFSYALYRYTHNVIASGLLSETLQNTLLGQLGVSPWTPDGDWPLQVLPRTLTVLAQVLLLRQRRDKDELKCDSDTACVLIWHRVITTLTKSVTNLPAPDAETEDLNVEHAQLLLFLFHSLQLMQKKSVLLNVASAVVNVAAVISTPMRDTQVLHLARLLLIFDYLMKNLYEAPQVLIEQVQWNLFKPISHQCDTQTSGKDTGNGSGGKMYHVWRDLEDNYRKNYSHEDTAVRPRFYTLTPAETNTQDTPKLDGLACSFILATPDTLKYGALYDTLVSLLGIGCQNDPSLRSANDAQLTYLGLCGVQYAFSLAYRLLLTMPPSVSALEAMATTETKLEGSHLLHALLWGPRASHKIFNGWIKDGLVRQSLTTQKADALLKSVAKTMCNLKHDLKVANHLITSLSKSYASMVGSPLTSSEQLPAFSDLYMLDTVLARLQVTLDDACQKGDVDLRSCEGADLLRALDISADQLPISGLLTLIQALACATRWSLLQQMNSVLEEGSRLPPEALDAYCSVLAVSGGHVPRAGPHPPCLTRAALPAPLKTALDNWNANNMTDFPAARAWRNSMSGDVLPGETYVSGVVMGHVSTLSAQPAFTINFSLKHVMHTLVTFATDLAGWCSDDEKTGGLLTNTLVSLAVDATCDHVSECVSSAIDRLLPAQEGTESSTSPDPFHLTLYSHLLTHVESLLQTAAACDGVVDEQILEGCTNFLEELLEVPTGKLALDKFLAESHFASVLLSPPISGDVKSSNLPTHIIKFFIRLFQLAEKTPTDHTLASVCSRISVGSWLESGILQGWLSTHLLTSTPTNDAEAAPNSWQLLRTLTAYIITQDTQNAEEVAHGLLKSLVPLGSSLVIDGNEGLASMTHLLSVMSSLASAGSGAGHVTLFRAATQWVTQCKQHLVGESDKGLLEAMCHLLSYVSDVVAALKVNSERWAVAYRSGMTSPPYELDLTVDNDSDWVDDLTQDDDDSAGEDSDEDSMCNKLCTFTLTQKEFMHQHWYHCHTCRMVDGVGVCTVCARVCHRGHDVTYAKYGAFFCDCGAKEDGSCQALVKRSPASYEDGVGSSSGPAAFGVEPLLPSSLRRRPSSPSQGSQSDKHRDDTYKQRQALAKKLENVRDLLVGEVSSSEVAATVLDLLSDLMPTIQESAADSSSVGSYQRALAALHQVHTASKIVEPSEQLMVATLGSQEGAFENVRLNYSGEQGQTIRQLVSAHMIRRVAMCCLASPGGKRQHLAVSHEKGKITVLQLSSLLKQHDSAKRKLTLTRLSSAPVPFTVLSITANPANDDYLAVCGLKDCHVLTFASAGSVSDHLVLHPQLESGNYIIRAVWLPGQQTQLALVTAEFVKIYDLSIDSLSPQYFFLLPSGKIKDACFVCAQDDGCYLVAMASSGYMYTQVLSEESSAQHGPFYVTNVLQVQHQDLKDCNGQIGGGGVSVYYSHTLQVLCFSYTQGKSFIAPLVSINENEKVEKMFAVSVKGGNGSGG</sequence>
<feature type="compositionally biased region" description="Acidic residues" evidence="5">
    <location>
        <begin position="640"/>
        <end position="653"/>
    </location>
</feature>
<evidence type="ECO:0000256" key="2">
    <source>
        <dbReference type="ARBA" id="ARBA00022771"/>
    </source>
</evidence>
<dbReference type="InterPro" id="IPR045189">
    <property type="entry name" value="UBR4-like"/>
</dbReference>
<feature type="region of interest" description="Disordered" evidence="5">
    <location>
        <begin position="228"/>
        <end position="305"/>
    </location>
</feature>
<feature type="compositionally biased region" description="Basic and acidic residues" evidence="5">
    <location>
        <begin position="1893"/>
        <end position="1902"/>
    </location>
</feature>
<feature type="domain" description="UBR-type" evidence="6">
    <location>
        <begin position="1782"/>
        <end position="1851"/>
    </location>
</feature>
<feature type="compositionally biased region" description="Basic and acidic residues" evidence="5">
    <location>
        <begin position="246"/>
        <end position="261"/>
    </location>
</feature>
<evidence type="ECO:0000256" key="1">
    <source>
        <dbReference type="ARBA" id="ARBA00022723"/>
    </source>
</evidence>
<dbReference type="GO" id="GO:0008270">
    <property type="term" value="F:zinc ion binding"/>
    <property type="evidence" value="ECO:0007669"/>
    <property type="project" value="UniProtKB-KW"/>
</dbReference>
<feature type="non-terminal residue" evidence="7">
    <location>
        <position position="1"/>
    </location>
</feature>
<feature type="region of interest" description="Disordered" evidence="5">
    <location>
        <begin position="640"/>
        <end position="660"/>
    </location>
</feature>
<organism evidence="7 8">
    <name type="scientific">Cherax quadricarinatus</name>
    <name type="common">Australian red claw crayfish</name>
    <dbReference type="NCBI Taxonomy" id="27406"/>
    <lineage>
        <taxon>Eukaryota</taxon>
        <taxon>Metazoa</taxon>
        <taxon>Ecdysozoa</taxon>
        <taxon>Arthropoda</taxon>
        <taxon>Crustacea</taxon>
        <taxon>Multicrustacea</taxon>
        <taxon>Malacostraca</taxon>
        <taxon>Eumalacostraca</taxon>
        <taxon>Eucarida</taxon>
        <taxon>Decapoda</taxon>
        <taxon>Pleocyemata</taxon>
        <taxon>Astacidea</taxon>
        <taxon>Parastacoidea</taxon>
        <taxon>Parastacidae</taxon>
        <taxon>Cherax</taxon>
    </lineage>
</organism>
<feature type="compositionally biased region" description="Low complexity" evidence="5">
    <location>
        <begin position="694"/>
        <end position="703"/>
    </location>
</feature>
<reference evidence="7 8" key="1">
    <citation type="journal article" date="2024" name="BMC Genomics">
        <title>Genome assembly of redclaw crayfish (Cherax quadricarinatus) provides insights into its immune adaptation and hypoxia tolerance.</title>
        <authorList>
            <person name="Liu Z."/>
            <person name="Zheng J."/>
            <person name="Li H."/>
            <person name="Fang K."/>
            <person name="Wang S."/>
            <person name="He J."/>
            <person name="Zhou D."/>
            <person name="Weng S."/>
            <person name="Chi M."/>
            <person name="Gu Z."/>
            <person name="He J."/>
            <person name="Li F."/>
            <person name="Wang M."/>
        </authorList>
    </citation>
    <scope>NUCLEOTIDE SEQUENCE [LARGE SCALE GENOMIC DNA]</scope>
    <source>
        <strain evidence="7">ZL_2023a</strain>
    </source>
</reference>
<proteinExistence type="predicted"/>
<evidence type="ECO:0000313" key="7">
    <source>
        <dbReference type="EMBL" id="KAK8723160.1"/>
    </source>
</evidence>
<evidence type="ECO:0000256" key="4">
    <source>
        <dbReference type="PROSITE-ProRule" id="PRU00508"/>
    </source>
</evidence>
<dbReference type="InterPro" id="IPR045841">
    <property type="entry name" value="E3_UBR4_N"/>
</dbReference>
<name>A0AAW0W2B8_CHEQU</name>
<dbReference type="Proteomes" id="UP001445076">
    <property type="component" value="Unassembled WGS sequence"/>
</dbReference>
<protein>
    <recommendedName>
        <fullName evidence="6">UBR-type domain-containing protein</fullName>
    </recommendedName>
</protein>
<dbReference type="SMART" id="SM00396">
    <property type="entry name" value="ZnF_UBR1"/>
    <property type="match status" value="1"/>
</dbReference>
<dbReference type="EMBL" id="JARKIK010000091">
    <property type="protein sequence ID" value="KAK8723160.1"/>
    <property type="molecule type" value="Genomic_DNA"/>
</dbReference>
<dbReference type="Pfam" id="PF19423">
    <property type="entry name" value="E3_UBR4_N"/>
    <property type="match status" value="1"/>
</dbReference>
<dbReference type="PANTHER" id="PTHR21725">
    <property type="entry name" value="E3 UBIQUITIN-PROTEIN LIGASE UBR4"/>
    <property type="match status" value="1"/>
</dbReference>
<feature type="region of interest" description="Disordered" evidence="5">
    <location>
        <begin position="674"/>
        <end position="721"/>
    </location>
</feature>
<dbReference type="CDD" id="cd19680">
    <property type="entry name" value="UBR-box_UBR4"/>
    <property type="match status" value="1"/>
</dbReference>
<dbReference type="PANTHER" id="PTHR21725:SF1">
    <property type="entry name" value="E3 UBIQUITIN-PROTEIN LIGASE UBR4"/>
    <property type="match status" value="1"/>
</dbReference>
<keyword evidence="3" id="KW-0862">Zinc</keyword>
<keyword evidence="1" id="KW-0479">Metal-binding</keyword>
<feature type="region of interest" description="Disordered" evidence="5">
    <location>
        <begin position="1876"/>
        <end position="1904"/>
    </location>
</feature>
<gene>
    <name evidence="7" type="ORF">OTU49_011870</name>
</gene>
<dbReference type="Pfam" id="PF02207">
    <property type="entry name" value="zf-UBR"/>
    <property type="match status" value="1"/>
</dbReference>
<evidence type="ECO:0000256" key="5">
    <source>
        <dbReference type="SAM" id="MobiDB-lite"/>
    </source>
</evidence>
<feature type="zinc finger region" description="UBR-type" evidence="4">
    <location>
        <begin position="1782"/>
        <end position="1851"/>
    </location>
</feature>
<feature type="region of interest" description="Disordered" evidence="5">
    <location>
        <begin position="103"/>
        <end position="168"/>
    </location>
</feature>
<evidence type="ECO:0000256" key="3">
    <source>
        <dbReference type="ARBA" id="ARBA00022833"/>
    </source>
</evidence>
<evidence type="ECO:0000313" key="8">
    <source>
        <dbReference type="Proteomes" id="UP001445076"/>
    </source>
</evidence>
<dbReference type="SUPFAM" id="SSF50978">
    <property type="entry name" value="WD40 repeat-like"/>
    <property type="match status" value="1"/>
</dbReference>
<feature type="non-terminal residue" evidence="7">
    <location>
        <position position="2281"/>
    </location>
</feature>
<comment type="caution">
    <text evidence="7">The sequence shown here is derived from an EMBL/GenBank/DDBJ whole genome shotgun (WGS) entry which is preliminary data.</text>
</comment>
<keyword evidence="2" id="KW-0863">Zinc-finger</keyword>
<keyword evidence="8" id="KW-1185">Reference proteome</keyword>
<evidence type="ECO:0000259" key="6">
    <source>
        <dbReference type="PROSITE" id="PS51157"/>
    </source>
</evidence>